<evidence type="ECO:0000313" key="3">
    <source>
        <dbReference type="Proteomes" id="UP000295783"/>
    </source>
</evidence>
<feature type="signal peptide" evidence="1">
    <location>
        <begin position="1"/>
        <end position="28"/>
    </location>
</feature>
<comment type="caution">
    <text evidence="2">The sequence shown here is derived from an EMBL/GenBank/DDBJ whole genome shotgun (WGS) entry which is preliminary data.</text>
</comment>
<keyword evidence="3" id="KW-1185">Reference proteome</keyword>
<sequence length="315" mass="33163">MRSLVRRLARLGAGAAMSLGLTLGAAQAAEVTIMAVEAAGGPQVKEAVAWSIVRIDKETGKPEKAPTLSGTGAQLKGKLEPGQYIVTAALGQTKATQAILVGEKATTRSIVLATPGKQVASAAVAKPVSGLPAEVSINMKLSKGEKPVKDPVHWEVYEYRKGATESGALVMEQKAAVGKFVLPAGSYVVRAKFKGTQADLVIPLEPGNSFKYTLNLYAGYAKLSALKPGKKKALGEVTWQVLKQHPNKPGVYEEVANSNQPNPTIMLREGRYIAVARVGKELWGSENIQVISGETISKKVNLKEGVGAPEVASAN</sequence>
<proteinExistence type="predicted"/>
<dbReference type="AlphaFoldDB" id="A0A4R6WJX6"/>
<feature type="chain" id="PRO_5020533440" description="Carboxypeptidase regulatory-like domain-containing protein" evidence="1">
    <location>
        <begin position="29"/>
        <end position="315"/>
    </location>
</feature>
<evidence type="ECO:0000256" key="1">
    <source>
        <dbReference type="SAM" id="SignalP"/>
    </source>
</evidence>
<dbReference type="EMBL" id="SNYW01000010">
    <property type="protein sequence ID" value="TDQ80833.1"/>
    <property type="molecule type" value="Genomic_DNA"/>
</dbReference>
<evidence type="ECO:0000313" key="2">
    <source>
        <dbReference type="EMBL" id="TDQ80833.1"/>
    </source>
</evidence>
<dbReference type="Proteomes" id="UP000295783">
    <property type="component" value="Unassembled WGS sequence"/>
</dbReference>
<name>A0A4R6WJX6_9PROT</name>
<keyword evidence="1" id="KW-0732">Signal</keyword>
<evidence type="ECO:0008006" key="4">
    <source>
        <dbReference type="Google" id="ProtNLM"/>
    </source>
</evidence>
<organism evidence="2 3">
    <name type="scientific">Dongia mobilis</name>
    <dbReference type="NCBI Taxonomy" id="578943"/>
    <lineage>
        <taxon>Bacteria</taxon>
        <taxon>Pseudomonadati</taxon>
        <taxon>Pseudomonadota</taxon>
        <taxon>Alphaproteobacteria</taxon>
        <taxon>Rhodospirillales</taxon>
        <taxon>Dongiaceae</taxon>
        <taxon>Dongia</taxon>
    </lineage>
</organism>
<dbReference type="OrthoDB" id="7340982at2"/>
<reference evidence="2 3" key="1">
    <citation type="submission" date="2019-03" db="EMBL/GenBank/DDBJ databases">
        <title>Genomic Encyclopedia of Type Strains, Phase III (KMG-III): the genomes of soil and plant-associated and newly described type strains.</title>
        <authorList>
            <person name="Whitman W."/>
        </authorList>
    </citation>
    <scope>NUCLEOTIDE SEQUENCE [LARGE SCALE GENOMIC DNA]</scope>
    <source>
        <strain evidence="2 3">CGMCC 1.7660</strain>
    </source>
</reference>
<protein>
    <recommendedName>
        <fullName evidence="4">Carboxypeptidase regulatory-like domain-containing protein</fullName>
    </recommendedName>
</protein>
<accession>A0A4R6WJX6</accession>
<dbReference type="RefSeq" id="WP_133614176.1">
    <property type="nucleotide sequence ID" value="NZ_SNYW01000010.1"/>
</dbReference>
<gene>
    <name evidence="2" type="ORF">A8950_2701</name>
</gene>